<evidence type="ECO:0000313" key="11">
    <source>
        <dbReference type="EMBL" id="KAK2197796.1"/>
    </source>
</evidence>
<proteinExistence type="predicted"/>
<dbReference type="SUPFAM" id="SSF52540">
    <property type="entry name" value="P-loop containing nucleoside triphosphate hydrolases"/>
    <property type="match status" value="1"/>
</dbReference>
<protein>
    <submittedName>
        <fullName evidence="11">Bifunctional ABC transporter type 1</fullName>
    </submittedName>
</protein>
<dbReference type="Pfam" id="PF00664">
    <property type="entry name" value="ABC_membrane"/>
    <property type="match status" value="1"/>
</dbReference>
<evidence type="ECO:0000256" key="6">
    <source>
        <dbReference type="ARBA" id="ARBA00023136"/>
    </source>
</evidence>
<dbReference type="PROSITE" id="PS50929">
    <property type="entry name" value="ABC_TM1F"/>
    <property type="match status" value="1"/>
</dbReference>
<dbReference type="GO" id="GO:0005524">
    <property type="term" value="F:ATP binding"/>
    <property type="evidence" value="ECO:0007669"/>
    <property type="project" value="UniProtKB-KW"/>
</dbReference>
<feature type="transmembrane region" description="Helical" evidence="8">
    <location>
        <begin position="369"/>
        <end position="388"/>
    </location>
</feature>
<feature type="transmembrane region" description="Helical" evidence="8">
    <location>
        <begin position="329"/>
        <end position="349"/>
    </location>
</feature>
<dbReference type="GO" id="GO:0090374">
    <property type="term" value="P:oligopeptide export from mitochondrion"/>
    <property type="evidence" value="ECO:0007669"/>
    <property type="project" value="TreeGrafter"/>
</dbReference>
<keyword evidence="3" id="KW-0547">Nucleotide-binding</keyword>
<evidence type="ECO:0000256" key="2">
    <source>
        <dbReference type="ARBA" id="ARBA00022692"/>
    </source>
</evidence>
<dbReference type="GO" id="GO:0015421">
    <property type="term" value="F:ABC-type oligopeptide transporter activity"/>
    <property type="evidence" value="ECO:0007669"/>
    <property type="project" value="TreeGrafter"/>
</dbReference>
<evidence type="ECO:0000256" key="7">
    <source>
        <dbReference type="SAM" id="MobiDB-lite"/>
    </source>
</evidence>
<sequence>MVCGFGQVCKIGLYNLKWYPGWNDSRAWRLDSSRFIHLVFFNRNYRPGKLELNRNWSCNGYRIAPVGGECRLHSTTSNSPKGLGSANGGLEEKQENEGGSKLIMQCLIKERGILVPTVGALLVSSGVISAFPMVIGDFINTFSATSSTSLSKCALTISAASAASLSKSFLSILANERISMRIRNLVFEALMKKSIEFYDSNSSKKLASALSNDVQVTSGALDHLCQLARTSCTATISLFLAFKLAPPLFFLVTMIPVVASFSILVYLSRKVRRLTTLRMKRLGQVIEHAEQRLHHVRTVKAFNSQAHEQQVLDSKLQQLFKTSIKVAKLHGITSGVAVAAVGGLILSTINVGASLVASGTMTMGNVTSLLMYSALAGASVQGFSGAWIELQKCIGAANNLANLIAQNAREESGTQTLGAHGPLGIVFDNVSFSYPTRNDKVLSNCSFSLEPGAILAILGPSGCGKSTILQLLMGFYSPTSGAILINGHDLSKLDKANLRSRIGWMDQQTALVGDTVRANVAYPPNQVDPKLVPKEDPDKLEEALAVAELGDFVASLPQGADTEIASSGTTLSGGQLQRLGLARILTKSYSLYLLDEATASFDMELEERIVANLKAALAGKTCIIVTHRSSMLKMANYTMVTRALV</sequence>
<dbReference type="Gene3D" id="3.40.50.300">
    <property type="entry name" value="P-loop containing nucleotide triphosphate hydrolases"/>
    <property type="match status" value="1"/>
</dbReference>
<evidence type="ECO:0000256" key="8">
    <source>
        <dbReference type="SAM" id="Phobius"/>
    </source>
</evidence>
<evidence type="ECO:0000256" key="1">
    <source>
        <dbReference type="ARBA" id="ARBA00004141"/>
    </source>
</evidence>
<comment type="caution">
    <text evidence="11">The sequence shown here is derived from an EMBL/GenBank/DDBJ whole genome shotgun (WGS) entry which is preliminary data.</text>
</comment>
<dbReference type="InterPro" id="IPR003593">
    <property type="entry name" value="AAA+_ATPase"/>
</dbReference>
<evidence type="ECO:0000256" key="5">
    <source>
        <dbReference type="ARBA" id="ARBA00022989"/>
    </source>
</evidence>
<dbReference type="InterPro" id="IPR036640">
    <property type="entry name" value="ABC1_TM_sf"/>
</dbReference>
<feature type="transmembrane region" description="Helical" evidence="8">
    <location>
        <begin position="248"/>
        <end position="268"/>
    </location>
</feature>
<dbReference type="GO" id="GO:0016887">
    <property type="term" value="F:ATP hydrolysis activity"/>
    <property type="evidence" value="ECO:0007669"/>
    <property type="project" value="InterPro"/>
</dbReference>
<name>A0AAD9PNG5_9APIC</name>
<dbReference type="PANTHER" id="PTHR43394">
    <property type="entry name" value="ATP-DEPENDENT PERMEASE MDL1, MITOCHONDRIAL"/>
    <property type="match status" value="1"/>
</dbReference>
<feature type="transmembrane region" description="Helical" evidence="8">
    <location>
        <begin position="113"/>
        <end position="135"/>
    </location>
</feature>
<evidence type="ECO:0000259" key="10">
    <source>
        <dbReference type="PROSITE" id="PS50929"/>
    </source>
</evidence>
<dbReference type="PANTHER" id="PTHR43394:SF1">
    <property type="entry name" value="ATP-BINDING CASSETTE SUB-FAMILY B MEMBER 10, MITOCHONDRIAL"/>
    <property type="match status" value="1"/>
</dbReference>
<dbReference type="KEGG" id="bdw:94335097"/>
<keyword evidence="6 8" id="KW-0472">Membrane</keyword>
<dbReference type="PROSITE" id="PS00211">
    <property type="entry name" value="ABC_TRANSPORTER_1"/>
    <property type="match status" value="1"/>
</dbReference>
<evidence type="ECO:0000256" key="3">
    <source>
        <dbReference type="ARBA" id="ARBA00022741"/>
    </source>
</evidence>
<evidence type="ECO:0000259" key="9">
    <source>
        <dbReference type="PROSITE" id="PS50893"/>
    </source>
</evidence>
<dbReference type="InterPro" id="IPR039421">
    <property type="entry name" value="Type_1_exporter"/>
</dbReference>
<dbReference type="SUPFAM" id="SSF90123">
    <property type="entry name" value="ABC transporter transmembrane region"/>
    <property type="match status" value="1"/>
</dbReference>
<dbReference type="InterPro" id="IPR027417">
    <property type="entry name" value="P-loop_NTPase"/>
</dbReference>
<keyword evidence="5 8" id="KW-1133">Transmembrane helix</keyword>
<dbReference type="GO" id="GO:0005743">
    <property type="term" value="C:mitochondrial inner membrane"/>
    <property type="evidence" value="ECO:0007669"/>
    <property type="project" value="TreeGrafter"/>
</dbReference>
<feature type="domain" description="ABC transporter" evidence="9">
    <location>
        <begin position="425"/>
        <end position="643"/>
    </location>
</feature>
<dbReference type="EMBL" id="JALLKP010000001">
    <property type="protein sequence ID" value="KAK2197796.1"/>
    <property type="molecule type" value="Genomic_DNA"/>
</dbReference>
<dbReference type="InterPro" id="IPR011527">
    <property type="entry name" value="ABC1_TM_dom"/>
</dbReference>
<dbReference type="RefSeq" id="XP_067804638.1">
    <property type="nucleotide sequence ID" value="XM_067945847.1"/>
</dbReference>
<evidence type="ECO:0000256" key="4">
    <source>
        <dbReference type="ARBA" id="ARBA00022840"/>
    </source>
</evidence>
<organism evidence="11 12">
    <name type="scientific">Babesia duncani</name>
    <dbReference type="NCBI Taxonomy" id="323732"/>
    <lineage>
        <taxon>Eukaryota</taxon>
        <taxon>Sar</taxon>
        <taxon>Alveolata</taxon>
        <taxon>Apicomplexa</taxon>
        <taxon>Aconoidasida</taxon>
        <taxon>Piroplasmida</taxon>
        <taxon>Babesiidae</taxon>
        <taxon>Babesia</taxon>
    </lineage>
</organism>
<dbReference type="Gene3D" id="1.20.1560.10">
    <property type="entry name" value="ABC transporter type 1, transmembrane domain"/>
    <property type="match status" value="1"/>
</dbReference>
<keyword evidence="4" id="KW-0067">ATP-binding</keyword>
<keyword evidence="12" id="KW-1185">Reference proteome</keyword>
<accession>A0AAD9PNG5</accession>
<comment type="subcellular location">
    <subcellularLocation>
        <location evidence="1">Membrane</location>
        <topology evidence="1">Multi-pass membrane protein</topology>
    </subcellularLocation>
</comment>
<dbReference type="Pfam" id="PF00005">
    <property type="entry name" value="ABC_tran"/>
    <property type="match status" value="1"/>
</dbReference>
<dbReference type="SMART" id="SM00382">
    <property type="entry name" value="AAA"/>
    <property type="match status" value="1"/>
</dbReference>
<feature type="region of interest" description="Disordered" evidence="7">
    <location>
        <begin position="75"/>
        <end position="96"/>
    </location>
</feature>
<dbReference type="AlphaFoldDB" id="A0AAD9PNG5"/>
<keyword evidence="2 8" id="KW-0812">Transmembrane</keyword>
<dbReference type="GeneID" id="94335097"/>
<gene>
    <name evidence="11" type="ORF">BdWA1_000799</name>
</gene>
<evidence type="ECO:0000313" key="12">
    <source>
        <dbReference type="Proteomes" id="UP001214638"/>
    </source>
</evidence>
<feature type="domain" description="ABC transmembrane type-1" evidence="10">
    <location>
        <begin position="120"/>
        <end position="392"/>
    </location>
</feature>
<dbReference type="InterPro" id="IPR017871">
    <property type="entry name" value="ABC_transporter-like_CS"/>
</dbReference>
<dbReference type="PROSITE" id="PS50893">
    <property type="entry name" value="ABC_TRANSPORTER_2"/>
    <property type="match status" value="1"/>
</dbReference>
<reference evidence="11" key="1">
    <citation type="journal article" date="2023" name="Nat. Microbiol.">
        <title>Babesia duncani multi-omics identifies virulence factors and drug targets.</title>
        <authorList>
            <person name="Singh P."/>
            <person name="Lonardi S."/>
            <person name="Liang Q."/>
            <person name="Vydyam P."/>
            <person name="Khabirova E."/>
            <person name="Fang T."/>
            <person name="Gihaz S."/>
            <person name="Thekkiniath J."/>
            <person name="Munshi M."/>
            <person name="Abel S."/>
            <person name="Ciampossin L."/>
            <person name="Batugedara G."/>
            <person name="Gupta M."/>
            <person name="Lu X.M."/>
            <person name="Lenz T."/>
            <person name="Chakravarty S."/>
            <person name="Cornillot E."/>
            <person name="Hu Y."/>
            <person name="Ma W."/>
            <person name="Gonzalez L.M."/>
            <person name="Sanchez S."/>
            <person name="Estrada K."/>
            <person name="Sanchez-Flores A."/>
            <person name="Montero E."/>
            <person name="Harb O.S."/>
            <person name="Le Roch K.G."/>
            <person name="Mamoun C.B."/>
        </authorList>
    </citation>
    <scope>NUCLEOTIDE SEQUENCE</scope>
    <source>
        <strain evidence="11">WA1</strain>
    </source>
</reference>
<dbReference type="Proteomes" id="UP001214638">
    <property type="component" value="Unassembled WGS sequence"/>
</dbReference>
<dbReference type="InterPro" id="IPR003439">
    <property type="entry name" value="ABC_transporter-like_ATP-bd"/>
</dbReference>